<keyword evidence="3" id="KW-1185">Reference proteome</keyword>
<protein>
    <submittedName>
        <fullName evidence="2">Uncharacterized protein</fullName>
    </submittedName>
</protein>
<evidence type="ECO:0000313" key="3">
    <source>
        <dbReference type="Proteomes" id="UP000519439"/>
    </source>
</evidence>
<evidence type="ECO:0000313" key="2">
    <source>
        <dbReference type="EMBL" id="MBB4042224.1"/>
    </source>
</evidence>
<dbReference type="AlphaFoldDB" id="A0A7W6IJZ2"/>
<feature type="chain" id="PRO_5031485492" evidence="1">
    <location>
        <begin position="22"/>
        <end position="198"/>
    </location>
</feature>
<proteinExistence type="predicted"/>
<organism evidence="2 3">
    <name type="scientific">Microvirga flocculans</name>
    <dbReference type="NCBI Taxonomy" id="217168"/>
    <lineage>
        <taxon>Bacteria</taxon>
        <taxon>Pseudomonadati</taxon>
        <taxon>Pseudomonadota</taxon>
        <taxon>Alphaproteobacteria</taxon>
        <taxon>Hyphomicrobiales</taxon>
        <taxon>Methylobacteriaceae</taxon>
        <taxon>Microvirga</taxon>
    </lineage>
</organism>
<comment type="caution">
    <text evidence="2">The sequence shown here is derived from an EMBL/GenBank/DDBJ whole genome shotgun (WGS) entry which is preliminary data.</text>
</comment>
<gene>
    <name evidence="2" type="ORF">GGR34_003913</name>
</gene>
<dbReference type="EMBL" id="JACIDC010000026">
    <property type="protein sequence ID" value="MBB4042224.1"/>
    <property type="molecule type" value="Genomic_DNA"/>
</dbReference>
<name>A0A7W6IJZ2_9HYPH</name>
<evidence type="ECO:0000256" key="1">
    <source>
        <dbReference type="SAM" id="SignalP"/>
    </source>
</evidence>
<dbReference type="Proteomes" id="UP000519439">
    <property type="component" value="Unassembled WGS sequence"/>
</dbReference>
<feature type="signal peptide" evidence="1">
    <location>
        <begin position="1"/>
        <end position="21"/>
    </location>
</feature>
<dbReference type="RefSeq" id="WP_051435422.1">
    <property type="nucleotide sequence ID" value="NZ_JACIDC010000026.1"/>
</dbReference>
<sequence>MQHLGTMAGLGLLLAASPGFADEFTCLGPFARDTDHKRLMAAFGPDHVRLETVQEPEGMKSKASIVFPEDPAKRLEVVWRDGKSLRHPIRIDLVGSDWSAPKGLRVGASIEEVEKANGKPFVLYGFEWDYGGTVAGWNGGALGHLPGGCALYPVFEAEDTASDDVLDAVSGDARFPSDSPLMKAAQPRIRSLALRFPH</sequence>
<reference evidence="2 3" key="1">
    <citation type="submission" date="2020-08" db="EMBL/GenBank/DDBJ databases">
        <title>Genomic Encyclopedia of Type Strains, Phase IV (KMG-IV): sequencing the most valuable type-strain genomes for metagenomic binning, comparative biology and taxonomic classification.</title>
        <authorList>
            <person name="Goeker M."/>
        </authorList>
    </citation>
    <scope>NUCLEOTIDE SEQUENCE [LARGE SCALE GENOMIC DNA]</scope>
    <source>
        <strain evidence="2 3">DSM 15743</strain>
    </source>
</reference>
<keyword evidence="1" id="KW-0732">Signal</keyword>
<accession>A0A7W6IJZ2</accession>